<dbReference type="RefSeq" id="XP_037899242.1">
    <property type="nucleotide sequence ID" value="XM_038043314.1"/>
</dbReference>
<dbReference type="GO" id="GO:0003676">
    <property type="term" value="F:nucleic acid binding"/>
    <property type="evidence" value="ECO:0007669"/>
    <property type="project" value="InterPro"/>
</dbReference>
<evidence type="ECO:0000256" key="3">
    <source>
        <dbReference type="ARBA" id="ARBA00022801"/>
    </source>
</evidence>
<dbReference type="InterPro" id="IPR012337">
    <property type="entry name" value="RNaseH-like_sf"/>
</dbReference>
<dbReference type="AlphaFoldDB" id="A0A9C5ZM11"/>
<evidence type="ECO:0000256" key="1">
    <source>
        <dbReference type="ARBA" id="ARBA00022722"/>
    </source>
</evidence>
<dbReference type="InterPro" id="IPR036397">
    <property type="entry name" value="RNaseH_sf"/>
</dbReference>
<dbReference type="GeneID" id="119643811"/>
<dbReference type="Proteomes" id="UP000092443">
    <property type="component" value="Unplaced"/>
</dbReference>
<keyword evidence="4" id="KW-0269">Exonuclease</keyword>
<dbReference type="InterPro" id="IPR002562">
    <property type="entry name" value="3'-5'_exonuclease_dom"/>
</dbReference>
<dbReference type="GO" id="GO:0005737">
    <property type="term" value="C:cytoplasm"/>
    <property type="evidence" value="ECO:0007669"/>
    <property type="project" value="TreeGrafter"/>
</dbReference>
<feature type="non-terminal residue" evidence="7">
    <location>
        <position position="1"/>
    </location>
</feature>
<dbReference type="KEGG" id="gfs:119643811"/>
<evidence type="ECO:0000313" key="6">
    <source>
        <dbReference type="Proteomes" id="UP000092443"/>
    </source>
</evidence>
<evidence type="ECO:0000256" key="4">
    <source>
        <dbReference type="ARBA" id="ARBA00022839"/>
    </source>
</evidence>
<gene>
    <name evidence="7" type="primary">LOC119643811</name>
</gene>
<reference evidence="7" key="1">
    <citation type="submission" date="2025-08" db="UniProtKB">
        <authorList>
            <consortium name="RefSeq"/>
        </authorList>
    </citation>
    <scope>IDENTIFICATION</scope>
    <source>
        <tissue evidence="7">Whole body pupa</tissue>
    </source>
</reference>
<organism evidence="6 7">
    <name type="scientific">Glossina fuscipes</name>
    <dbReference type="NCBI Taxonomy" id="7396"/>
    <lineage>
        <taxon>Eukaryota</taxon>
        <taxon>Metazoa</taxon>
        <taxon>Ecdysozoa</taxon>
        <taxon>Arthropoda</taxon>
        <taxon>Hexapoda</taxon>
        <taxon>Insecta</taxon>
        <taxon>Pterygota</taxon>
        <taxon>Neoptera</taxon>
        <taxon>Endopterygota</taxon>
        <taxon>Diptera</taxon>
        <taxon>Brachycera</taxon>
        <taxon>Muscomorpha</taxon>
        <taxon>Hippoboscoidea</taxon>
        <taxon>Glossinidae</taxon>
        <taxon>Glossina</taxon>
    </lineage>
</organism>
<name>A0A9C5ZM11_9MUSC</name>
<dbReference type="Gene3D" id="3.30.420.10">
    <property type="entry name" value="Ribonuclease H-like superfamily/Ribonuclease H"/>
    <property type="match status" value="1"/>
</dbReference>
<dbReference type="GO" id="GO:0006139">
    <property type="term" value="P:nucleobase-containing compound metabolic process"/>
    <property type="evidence" value="ECO:0007669"/>
    <property type="project" value="InterPro"/>
</dbReference>
<dbReference type="GO" id="GO:0046872">
    <property type="term" value="F:metal ion binding"/>
    <property type="evidence" value="ECO:0007669"/>
    <property type="project" value="UniProtKB-KW"/>
</dbReference>
<evidence type="ECO:0000259" key="5">
    <source>
        <dbReference type="Pfam" id="PF01612"/>
    </source>
</evidence>
<dbReference type="PANTHER" id="PTHR13620">
    <property type="entry name" value="3-5 EXONUCLEASE"/>
    <property type="match status" value="1"/>
</dbReference>
<dbReference type="GO" id="GO:0005634">
    <property type="term" value="C:nucleus"/>
    <property type="evidence" value="ECO:0007669"/>
    <property type="project" value="TreeGrafter"/>
</dbReference>
<accession>A0A9C5ZM11</accession>
<dbReference type="PANTHER" id="PTHR13620:SF104">
    <property type="entry name" value="EXONUCLEASE 3'-5' DOMAIN-CONTAINING PROTEIN 2"/>
    <property type="match status" value="1"/>
</dbReference>
<protein>
    <submittedName>
        <fullName evidence="7">Exonuclease 3'-5' domain-containing protein 2-like</fullName>
    </submittedName>
</protein>
<dbReference type="Pfam" id="PF01612">
    <property type="entry name" value="DNA_pol_A_exo1"/>
    <property type="match status" value="1"/>
</dbReference>
<keyword evidence="1" id="KW-0540">Nuclease</keyword>
<dbReference type="SUPFAM" id="SSF53098">
    <property type="entry name" value="Ribonuclease H-like"/>
    <property type="match status" value="1"/>
</dbReference>
<dbReference type="GO" id="GO:0008408">
    <property type="term" value="F:3'-5' exonuclease activity"/>
    <property type="evidence" value="ECO:0007669"/>
    <property type="project" value="InterPro"/>
</dbReference>
<evidence type="ECO:0000256" key="2">
    <source>
        <dbReference type="ARBA" id="ARBA00022723"/>
    </source>
</evidence>
<keyword evidence="6" id="KW-1185">Reference proteome</keyword>
<keyword evidence="2" id="KW-0479">Metal-binding</keyword>
<evidence type="ECO:0000313" key="7">
    <source>
        <dbReference type="RefSeq" id="XP_037899242.1"/>
    </source>
</evidence>
<dbReference type="InterPro" id="IPR051132">
    <property type="entry name" value="3-5_Exonuclease_domain"/>
</dbReference>
<feature type="domain" description="3'-5' exonuclease" evidence="5">
    <location>
        <begin position="3"/>
        <end position="90"/>
    </location>
</feature>
<proteinExistence type="predicted"/>
<sequence>PAGDAQKLQEDYGIYVGSTFDIRYLAVMLRCKPLGLEKLSRSLLNVDFVKRWYIAKSNWEFDKLGPDQVEYAANDAFAGIEIFKHLANRLKPRNCWNFTNADFMAIMSEIQYLLDRGFSKDTPITLSQDIPITRLPLCPLVSEPHYYYYLTPVSHEYYLLEAPNGRPLCVVSESKGEWYLQERLGEKIQSEAFTIRLYDQPFAEENGYWLTSNQHECVVCGQKDAFVSKDVVPSEYRMHFPLITQFFTSSDVLHLCPKCNVSDIISDIRIRTALSQKCDAPYSFDQVTEVKKAAETLLTDDNAISTRKRNHLKTILSTHFEEGYIDHQRIVEASNQYSDWPEYEHGEKVVNKFQTEFGGLKELEIFWRNNFVADMKPKNLPSFWNWPIDWKYKPEVIRVVA</sequence>
<keyword evidence="3" id="KW-0378">Hydrolase</keyword>